<proteinExistence type="predicted"/>
<keyword evidence="3" id="KW-1185">Reference proteome</keyword>
<name>A0A238JBU1_9RHOB</name>
<gene>
    <name evidence="2" type="ORF">TRP8649_01953</name>
</gene>
<organism evidence="2 3">
    <name type="scientific">Pelagimonas phthalicica</name>
    <dbReference type="NCBI Taxonomy" id="1037362"/>
    <lineage>
        <taxon>Bacteria</taxon>
        <taxon>Pseudomonadati</taxon>
        <taxon>Pseudomonadota</taxon>
        <taxon>Alphaproteobacteria</taxon>
        <taxon>Rhodobacterales</taxon>
        <taxon>Roseobacteraceae</taxon>
        <taxon>Pelagimonas</taxon>
    </lineage>
</organism>
<evidence type="ECO:0000313" key="3">
    <source>
        <dbReference type="Proteomes" id="UP000225972"/>
    </source>
</evidence>
<evidence type="ECO:0000313" key="2">
    <source>
        <dbReference type="EMBL" id="SMX27843.1"/>
    </source>
</evidence>
<dbReference type="RefSeq" id="WP_099244297.1">
    <property type="nucleotide sequence ID" value="NZ_FXXP01000001.1"/>
</dbReference>
<keyword evidence="1" id="KW-0472">Membrane</keyword>
<feature type="transmembrane region" description="Helical" evidence="1">
    <location>
        <begin position="93"/>
        <end position="115"/>
    </location>
</feature>
<keyword evidence="1" id="KW-1133">Transmembrane helix</keyword>
<dbReference type="EMBL" id="FXXP01000001">
    <property type="protein sequence ID" value="SMX27843.1"/>
    <property type="molecule type" value="Genomic_DNA"/>
</dbReference>
<accession>A0A238JBU1</accession>
<sequence>MTVDVDAMPADLPGGDEATAAEYVLGLLSDAEATPFETKLNKDRDLQQDVAAWQAYFCTYFETVQPQTPPPALWREVEIRVGQEPKVPMWRQVLPYLIGAFFGGGLTWLVTMIGLGGH</sequence>
<dbReference type="Proteomes" id="UP000225972">
    <property type="component" value="Unassembled WGS sequence"/>
</dbReference>
<keyword evidence="1" id="KW-0812">Transmembrane</keyword>
<evidence type="ECO:0000256" key="1">
    <source>
        <dbReference type="SAM" id="Phobius"/>
    </source>
</evidence>
<dbReference type="AlphaFoldDB" id="A0A238JBU1"/>
<reference evidence="3" key="1">
    <citation type="submission" date="2017-05" db="EMBL/GenBank/DDBJ databases">
        <authorList>
            <person name="Rodrigo-Torres L."/>
            <person name="Arahal R. D."/>
            <person name="Lucena T."/>
        </authorList>
    </citation>
    <scope>NUCLEOTIDE SEQUENCE [LARGE SCALE GENOMIC DNA]</scope>
    <source>
        <strain evidence="3">CECT 8649</strain>
    </source>
</reference>
<evidence type="ECO:0008006" key="4">
    <source>
        <dbReference type="Google" id="ProtNLM"/>
    </source>
</evidence>
<protein>
    <recommendedName>
        <fullName evidence="4">Anti-sigma factor</fullName>
    </recommendedName>
</protein>
<dbReference type="OrthoDB" id="9816387at2"/>